<organism evidence="2 3">
    <name type="scientific">Tilletiaria anomala (strain ATCC 24038 / CBS 436.72 / UBC 951)</name>
    <dbReference type="NCBI Taxonomy" id="1037660"/>
    <lineage>
        <taxon>Eukaryota</taxon>
        <taxon>Fungi</taxon>
        <taxon>Dikarya</taxon>
        <taxon>Basidiomycota</taxon>
        <taxon>Ustilaginomycotina</taxon>
        <taxon>Exobasidiomycetes</taxon>
        <taxon>Georgefischeriales</taxon>
        <taxon>Tilletiariaceae</taxon>
        <taxon>Tilletiaria</taxon>
    </lineage>
</organism>
<dbReference type="InterPro" id="IPR011044">
    <property type="entry name" value="Quino_amine_DH_bsu"/>
</dbReference>
<accession>A0A066WR38</accession>
<dbReference type="Pfam" id="PF12937">
    <property type="entry name" value="F-box-like"/>
    <property type="match status" value="1"/>
</dbReference>
<dbReference type="InParanoid" id="A0A066WR38"/>
<dbReference type="InterPro" id="IPR015943">
    <property type="entry name" value="WD40/YVTN_repeat-like_dom_sf"/>
</dbReference>
<dbReference type="InterPro" id="IPR001810">
    <property type="entry name" value="F-box_dom"/>
</dbReference>
<keyword evidence="3" id="KW-1185">Reference proteome</keyword>
<dbReference type="Gene3D" id="2.130.10.10">
    <property type="entry name" value="YVTN repeat-like/Quinoprotein amine dehydrogenase"/>
    <property type="match status" value="1"/>
</dbReference>
<protein>
    <recommendedName>
        <fullName evidence="1">F-box domain-containing protein</fullName>
    </recommendedName>
</protein>
<dbReference type="RefSeq" id="XP_013245949.1">
    <property type="nucleotide sequence ID" value="XM_013390495.1"/>
</dbReference>
<gene>
    <name evidence="2" type="ORF">K437DRAFT_266043</name>
</gene>
<sequence>MSVDSLAQLPYEIATGIFSCGLLNAADLELASGVSRAWRQICHDDSMWHKAAWTWKLVKDLDTTLEAVKASFIDENRYFAPARTWREFCIAYEALEKQLGWDAAAQPFRYPDDSLAANHGVEGGGKALFPSICRRFHAANGEIGWGSTHGVFQDLWRMKIIQEDQTIVSTGKGGGIRVTDLRTHELLWSIPPEMTKRFPHLEADNTFIVWDMWAQNSNDQFYVYKAETKYDDPPVSPRRGHYRPYAVLAHEQGIHAYRFKYPYLAAATANQKIVFWDLEAKQKVKILDISPTRLTPFSLTYIDFDDQYLFVTGTGQLDIHIFNRTSEAYLWSMLKYFEKGGKIPSGFQMEFKVPPGASTPGRWFERLAKTSIGGDALGASLRPSGVNVRTRDTPPERLRHRWLEFFNMGQRLHDIRGWEAIHMCEETNTLLIVSEMVLFVLRDYKKTCIDPNYKPEMLVFFLRDPWRSLHTPRIQRQFQEDDFLPTALSVCSGRALWYSQKPYLVDFKHARELKDIKVYLLDQLTQEEQLGHLDMQPRDAICDYKLSQLPGPHYRTGPHQCSCVVLTNTAAYMVEEQYIAPTFHGGRDSIRGCSGPVADGVWSYTHVRCYDWGRSALERVDPARCMEELARFKQPPKYEGPMPFEDTPSSAQIQAFYRQT</sequence>
<dbReference type="InterPro" id="IPR036047">
    <property type="entry name" value="F-box-like_dom_sf"/>
</dbReference>
<dbReference type="AlphaFoldDB" id="A0A066WR38"/>
<evidence type="ECO:0000313" key="3">
    <source>
        <dbReference type="Proteomes" id="UP000027361"/>
    </source>
</evidence>
<evidence type="ECO:0000313" key="2">
    <source>
        <dbReference type="EMBL" id="KDN53110.1"/>
    </source>
</evidence>
<dbReference type="GeneID" id="25265824"/>
<reference evidence="2 3" key="1">
    <citation type="submission" date="2014-05" db="EMBL/GenBank/DDBJ databases">
        <title>Draft genome sequence of a rare smut relative, Tilletiaria anomala UBC 951.</title>
        <authorList>
            <consortium name="DOE Joint Genome Institute"/>
            <person name="Toome M."/>
            <person name="Kuo A."/>
            <person name="Henrissat B."/>
            <person name="Lipzen A."/>
            <person name="Tritt A."/>
            <person name="Yoshinaga Y."/>
            <person name="Zane M."/>
            <person name="Barry K."/>
            <person name="Grigoriev I.V."/>
            <person name="Spatafora J.W."/>
            <person name="Aimea M.C."/>
        </authorList>
    </citation>
    <scope>NUCLEOTIDE SEQUENCE [LARGE SCALE GENOMIC DNA]</scope>
    <source>
        <strain evidence="2 3">UBC 951</strain>
    </source>
</reference>
<dbReference type="STRING" id="1037660.A0A066WR38"/>
<dbReference type="OrthoDB" id="550575at2759"/>
<dbReference type="HOGENOM" id="CLU_418662_0_0_1"/>
<dbReference type="Gene3D" id="1.20.1280.50">
    <property type="match status" value="1"/>
</dbReference>
<evidence type="ECO:0000259" key="1">
    <source>
        <dbReference type="Pfam" id="PF12937"/>
    </source>
</evidence>
<dbReference type="SUPFAM" id="SSF81383">
    <property type="entry name" value="F-box domain"/>
    <property type="match status" value="1"/>
</dbReference>
<proteinExistence type="predicted"/>
<name>A0A066WR38_TILAU</name>
<dbReference type="SUPFAM" id="SSF50969">
    <property type="entry name" value="YVTN repeat-like/Quinoprotein amine dehydrogenase"/>
    <property type="match status" value="1"/>
</dbReference>
<dbReference type="EMBL" id="JMSN01000004">
    <property type="protein sequence ID" value="KDN53110.1"/>
    <property type="molecule type" value="Genomic_DNA"/>
</dbReference>
<dbReference type="Proteomes" id="UP000027361">
    <property type="component" value="Unassembled WGS sequence"/>
</dbReference>
<feature type="domain" description="F-box" evidence="1">
    <location>
        <begin position="7"/>
        <end position="50"/>
    </location>
</feature>
<comment type="caution">
    <text evidence="2">The sequence shown here is derived from an EMBL/GenBank/DDBJ whole genome shotgun (WGS) entry which is preliminary data.</text>
</comment>